<evidence type="ECO:0000313" key="2">
    <source>
        <dbReference type="EMBL" id="CAB4739366.1"/>
    </source>
</evidence>
<feature type="domain" description="KTSC" evidence="1">
    <location>
        <begin position="56"/>
        <end position="99"/>
    </location>
</feature>
<dbReference type="AlphaFoldDB" id="A0A6J6SWP5"/>
<dbReference type="InterPro" id="IPR025309">
    <property type="entry name" value="KTSC_dom"/>
</dbReference>
<accession>A0A6J6SWP5</accession>
<dbReference type="Pfam" id="PF13619">
    <property type="entry name" value="KTSC"/>
    <property type="match status" value="1"/>
</dbReference>
<evidence type="ECO:0000259" key="1">
    <source>
        <dbReference type="Pfam" id="PF13619"/>
    </source>
</evidence>
<name>A0A6J6SWP5_9ZZZZ</name>
<organism evidence="2">
    <name type="scientific">freshwater metagenome</name>
    <dbReference type="NCBI Taxonomy" id="449393"/>
    <lineage>
        <taxon>unclassified sequences</taxon>
        <taxon>metagenomes</taxon>
        <taxon>ecological metagenomes</taxon>
    </lineage>
</organism>
<reference evidence="2" key="1">
    <citation type="submission" date="2020-05" db="EMBL/GenBank/DDBJ databases">
        <authorList>
            <person name="Chiriac C."/>
            <person name="Salcher M."/>
            <person name="Ghai R."/>
            <person name="Kavagutti S V."/>
        </authorList>
    </citation>
    <scope>NUCLEOTIDE SEQUENCE</scope>
</reference>
<dbReference type="EMBL" id="CAEZZB010000008">
    <property type="protein sequence ID" value="CAB4739366.1"/>
    <property type="molecule type" value="Genomic_DNA"/>
</dbReference>
<protein>
    <submittedName>
        <fullName evidence="2">Unannotated protein</fullName>
    </submittedName>
</protein>
<proteinExistence type="predicted"/>
<sequence>MKFKPKCGVAILLLVPILVLGLTGCGSQAVEFNSGSSGESAAVQKIGTNGQLISIQSDNVRAAGYDEASMVMTVQFDNGALYEYYGVPAELWTSFVNAQPHPWSQVGYPRLVQGGIPYKRIG</sequence>
<dbReference type="PROSITE" id="PS51257">
    <property type="entry name" value="PROKAR_LIPOPROTEIN"/>
    <property type="match status" value="1"/>
</dbReference>
<gene>
    <name evidence="2" type="ORF">UFOPK2816_00178</name>
</gene>